<dbReference type="AlphaFoldDB" id="A0A914R1F7"/>
<accession>A0A914R1F7</accession>
<dbReference type="Gene3D" id="3.30.160.20">
    <property type="match status" value="1"/>
</dbReference>
<evidence type="ECO:0000256" key="1">
    <source>
        <dbReference type="PROSITE-ProRule" id="PRU00266"/>
    </source>
</evidence>
<sequence>MVIYEHNCSMFNNVLIESLSRPALRRRLLADLWGTEMIEALIEIFNVGHAELKSIERRAITLRPGNPVTVLLQALSFYDRSMLIDVDTADGKLPEPNSRFVAKITLDNEKTIVGPEEESKQKAKDAACLKRTTPPDIVYSEATDISEGAGKPPSFKCTLTVNSKETFEGIGQSKKAAKSAAAEKALAKIFN</sequence>
<organism evidence="3 4">
    <name type="scientific">Parascaris equorum</name>
    <name type="common">Equine roundworm</name>
    <dbReference type="NCBI Taxonomy" id="6256"/>
    <lineage>
        <taxon>Eukaryota</taxon>
        <taxon>Metazoa</taxon>
        <taxon>Ecdysozoa</taxon>
        <taxon>Nematoda</taxon>
        <taxon>Chromadorea</taxon>
        <taxon>Rhabditida</taxon>
        <taxon>Spirurina</taxon>
        <taxon>Ascaridomorpha</taxon>
        <taxon>Ascaridoidea</taxon>
        <taxon>Ascarididae</taxon>
        <taxon>Parascaris</taxon>
    </lineage>
</organism>
<name>A0A914R1F7_PAREQ</name>
<dbReference type="PROSITE" id="PS50137">
    <property type="entry name" value="DS_RBD"/>
    <property type="match status" value="1"/>
</dbReference>
<dbReference type="Pfam" id="PF00035">
    <property type="entry name" value="dsrm"/>
    <property type="match status" value="1"/>
</dbReference>
<keyword evidence="1" id="KW-0694">RNA-binding</keyword>
<dbReference type="GO" id="GO:0003723">
    <property type="term" value="F:RNA binding"/>
    <property type="evidence" value="ECO:0007669"/>
    <property type="project" value="UniProtKB-UniRule"/>
</dbReference>
<feature type="domain" description="DRBM" evidence="2">
    <location>
        <begin position="139"/>
        <end position="191"/>
    </location>
</feature>
<dbReference type="WBParaSite" id="PEQ_0000008401-mRNA-1">
    <property type="protein sequence ID" value="PEQ_0000008401-mRNA-1"/>
    <property type="gene ID" value="PEQ_0000008401"/>
</dbReference>
<protein>
    <submittedName>
        <fullName evidence="4">DRBM domain-containing protein</fullName>
    </submittedName>
</protein>
<evidence type="ECO:0000313" key="4">
    <source>
        <dbReference type="WBParaSite" id="PEQ_0000008401-mRNA-1"/>
    </source>
</evidence>
<evidence type="ECO:0000313" key="3">
    <source>
        <dbReference type="Proteomes" id="UP000887564"/>
    </source>
</evidence>
<dbReference type="Proteomes" id="UP000887564">
    <property type="component" value="Unplaced"/>
</dbReference>
<keyword evidence="3" id="KW-1185">Reference proteome</keyword>
<evidence type="ECO:0000259" key="2">
    <source>
        <dbReference type="PROSITE" id="PS50137"/>
    </source>
</evidence>
<proteinExistence type="predicted"/>
<reference evidence="4" key="1">
    <citation type="submission" date="2022-11" db="UniProtKB">
        <authorList>
            <consortium name="WormBaseParasite"/>
        </authorList>
    </citation>
    <scope>IDENTIFICATION</scope>
</reference>
<dbReference type="SMART" id="SM00358">
    <property type="entry name" value="DSRM"/>
    <property type="match status" value="1"/>
</dbReference>
<dbReference type="SUPFAM" id="SSF54768">
    <property type="entry name" value="dsRNA-binding domain-like"/>
    <property type="match status" value="1"/>
</dbReference>
<dbReference type="InterPro" id="IPR014720">
    <property type="entry name" value="dsRBD_dom"/>
</dbReference>